<dbReference type="Proteomes" id="UP000814033">
    <property type="component" value="Unassembled WGS sequence"/>
</dbReference>
<name>A0ACB8RUN5_9AGAM</name>
<proteinExistence type="predicted"/>
<comment type="caution">
    <text evidence="1">The sequence shown here is derived from an EMBL/GenBank/DDBJ whole genome shotgun (WGS) entry which is preliminary data.</text>
</comment>
<accession>A0ACB8RUN5</accession>
<evidence type="ECO:0000313" key="2">
    <source>
        <dbReference type="Proteomes" id="UP000814033"/>
    </source>
</evidence>
<gene>
    <name evidence="1" type="ORF">FA95DRAFT_1208133</name>
</gene>
<protein>
    <submittedName>
        <fullName evidence="1">Uncharacterized protein</fullName>
    </submittedName>
</protein>
<reference evidence="1" key="2">
    <citation type="journal article" date="2022" name="New Phytol.">
        <title>Evolutionary transition to the ectomycorrhizal habit in the genomes of a hyperdiverse lineage of mushroom-forming fungi.</title>
        <authorList>
            <person name="Looney B."/>
            <person name="Miyauchi S."/>
            <person name="Morin E."/>
            <person name="Drula E."/>
            <person name="Courty P.E."/>
            <person name="Kohler A."/>
            <person name="Kuo A."/>
            <person name="LaButti K."/>
            <person name="Pangilinan J."/>
            <person name="Lipzen A."/>
            <person name="Riley R."/>
            <person name="Andreopoulos W."/>
            <person name="He G."/>
            <person name="Johnson J."/>
            <person name="Nolan M."/>
            <person name="Tritt A."/>
            <person name="Barry K.W."/>
            <person name="Grigoriev I.V."/>
            <person name="Nagy L.G."/>
            <person name="Hibbett D."/>
            <person name="Henrissat B."/>
            <person name="Matheny P.B."/>
            <person name="Labbe J."/>
            <person name="Martin F.M."/>
        </authorList>
    </citation>
    <scope>NUCLEOTIDE SEQUENCE</scope>
    <source>
        <strain evidence="1">FP105234-sp</strain>
    </source>
</reference>
<organism evidence="1 2">
    <name type="scientific">Auriscalpium vulgare</name>
    <dbReference type="NCBI Taxonomy" id="40419"/>
    <lineage>
        <taxon>Eukaryota</taxon>
        <taxon>Fungi</taxon>
        <taxon>Dikarya</taxon>
        <taxon>Basidiomycota</taxon>
        <taxon>Agaricomycotina</taxon>
        <taxon>Agaricomycetes</taxon>
        <taxon>Russulales</taxon>
        <taxon>Auriscalpiaceae</taxon>
        <taxon>Auriscalpium</taxon>
    </lineage>
</organism>
<evidence type="ECO:0000313" key="1">
    <source>
        <dbReference type="EMBL" id="KAI0047598.1"/>
    </source>
</evidence>
<dbReference type="EMBL" id="MU275901">
    <property type="protein sequence ID" value="KAI0047598.1"/>
    <property type="molecule type" value="Genomic_DNA"/>
</dbReference>
<sequence length="442" mass="50148">MIAERLEEIMSDAENVPEANEHGLGKFLQIVAQFARSLTMEDNDSDSDNGFDNSVDDEEYADELGRLKYEYHELEQERLEQNLAETVVDDPASLTSVLGQPRIELSLLPLIYVWLGRVHELVVRAQEEDLEEDEDFDPEQVLETMMVILWVFNARMCELTRVWRQQRMSVSQQIQNFCGGVFSAWYAESQKPDNILKKLATMVDGDDDDDEEDEDEQDKADSDSQNMKRLRGDVDQKLQEVWTRMNTRLDSLDTRLGALDGRLDNIESMLRALVGDGGSHADAPTKTTRERTWPSVPKALRRAQESEPDYGRQPQGSPRQAYPSPRQSPRGSHGGSPRQAYAGSREERGSYGFGQGYDDSGSPPRAYGRSQDSAPSYGRPPRSSPMSSRQPSNSASAQRNSYSYGQDEPPESDPEHEEEPEEEEEEDHSGYQNYAASRRRYV</sequence>
<reference evidence="1" key="1">
    <citation type="submission" date="2021-02" db="EMBL/GenBank/DDBJ databases">
        <authorList>
            <consortium name="DOE Joint Genome Institute"/>
            <person name="Ahrendt S."/>
            <person name="Looney B.P."/>
            <person name="Miyauchi S."/>
            <person name="Morin E."/>
            <person name="Drula E."/>
            <person name="Courty P.E."/>
            <person name="Chicoki N."/>
            <person name="Fauchery L."/>
            <person name="Kohler A."/>
            <person name="Kuo A."/>
            <person name="Labutti K."/>
            <person name="Pangilinan J."/>
            <person name="Lipzen A."/>
            <person name="Riley R."/>
            <person name="Andreopoulos W."/>
            <person name="He G."/>
            <person name="Johnson J."/>
            <person name="Barry K.W."/>
            <person name="Grigoriev I.V."/>
            <person name="Nagy L."/>
            <person name="Hibbett D."/>
            <person name="Henrissat B."/>
            <person name="Matheny P.B."/>
            <person name="Labbe J."/>
            <person name="Martin F."/>
        </authorList>
    </citation>
    <scope>NUCLEOTIDE SEQUENCE</scope>
    <source>
        <strain evidence="1">FP105234-sp</strain>
    </source>
</reference>
<keyword evidence="2" id="KW-1185">Reference proteome</keyword>